<dbReference type="Gramene" id="RZC52059">
    <property type="protein sequence ID" value="RZC52059"/>
    <property type="gene ID" value="C5167_020486"/>
</dbReference>
<accession>A0A4Y7IX57</accession>
<gene>
    <name evidence="1" type="ORF">C5167_020486</name>
</gene>
<name>A0A4Y7IX57_PAPSO</name>
<keyword evidence="2" id="KW-1185">Reference proteome</keyword>
<sequence length="110" mass="12287">MTKEATYGKARELFDQLHHTGRWSGNGEWKGTTVFDKIAYYVAGSSSKVGVWKIPLKELRYLQWERTPLIPLVAYSLATVPCGIGYMKQQKVIAAPGFSQVQGVREIPVG</sequence>
<evidence type="ECO:0000313" key="2">
    <source>
        <dbReference type="Proteomes" id="UP000316621"/>
    </source>
</evidence>
<organism evidence="1 2">
    <name type="scientific">Papaver somniferum</name>
    <name type="common">Opium poppy</name>
    <dbReference type="NCBI Taxonomy" id="3469"/>
    <lineage>
        <taxon>Eukaryota</taxon>
        <taxon>Viridiplantae</taxon>
        <taxon>Streptophyta</taxon>
        <taxon>Embryophyta</taxon>
        <taxon>Tracheophyta</taxon>
        <taxon>Spermatophyta</taxon>
        <taxon>Magnoliopsida</taxon>
        <taxon>Ranunculales</taxon>
        <taxon>Papaveraceae</taxon>
        <taxon>Papaveroideae</taxon>
        <taxon>Papaver</taxon>
    </lineage>
</organism>
<evidence type="ECO:0000313" key="1">
    <source>
        <dbReference type="EMBL" id="RZC52059.1"/>
    </source>
</evidence>
<dbReference type="EMBL" id="CM010716">
    <property type="protein sequence ID" value="RZC52059.1"/>
    <property type="molecule type" value="Genomic_DNA"/>
</dbReference>
<dbReference type="AlphaFoldDB" id="A0A4Y7IX57"/>
<proteinExistence type="predicted"/>
<reference evidence="1 2" key="1">
    <citation type="journal article" date="2018" name="Science">
        <title>The opium poppy genome and morphinan production.</title>
        <authorList>
            <person name="Guo L."/>
            <person name="Winzer T."/>
            <person name="Yang X."/>
            <person name="Li Y."/>
            <person name="Ning Z."/>
            <person name="He Z."/>
            <person name="Teodor R."/>
            <person name="Lu Y."/>
            <person name="Bowser T.A."/>
            <person name="Graham I.A."/>
            <person name="Ye K."/>
        </authorList>
    </citation>
    <scope>NUCLEOTIDE SEQUENCE [LARGE SCALE GENOMIC DNA]</scope>
    <source>
        <strain evidence="2">cv. HN1</strain>
        <tissue evidence="1">Leaves</tissue>
    </source>
</reference>
<protein>
    <submittedName>
        <fullName evidence="1">Uncharacterized protein</fullName>
    </submittedName>
</protein>
<dbReference type="Proteomes" id="UP000316621">
    <property type="component" value="Chromosome 2"/>
</dbReference>